<reference evidence="1" key="2">
    <citation type="journal article" date="2015" name="Fish Shellfish Immunol.">
        <title>Early steps in the European eel (Anguilla anguilla)-Vibrio vulnificus interaction in the gills: Role of the RtxA13 toxin.</title>
        <authorList>
            <person name="Callol A."/>
            <person name="Pajuelo D."/>
            <person name="Ebbesson L."/>
            <person name="Teles M."/>
            <person name="MacKenzie S."/>
            <person name="Amaro C."/>
        </authorList>
    </citation>
    <scope>NUCLEOTIDE SEQUENCE</scope>
</reference>
<reference evidence="1" key="1">
    <citation type="submission" date="2014-11" db="EMBL/GenBank/DDBJ databases">
        <authorList>
            <person name="Amaro Gonzalez C."/>
        </authorList>
    </citation>
    <scope>NUCLEOTIDE SEQUENCE</scope>
</reference>
<dbReference type="AlphaFoldDB" id="A0A0E9VE23"/>
<organism evidence="1">
    <name type="scientific">Anguilla anguilla</name>
    <name type="common">European freshwater eel</name>
    <name type="synonym">Muraena anguilla</name>
    <dbReference type="NCBI Taxonomy" id="7936"/>
    <lineage>
        <taxon>Eukaryota</taxon>
        <taxon>Metazoa</taxon>
        <taxon>Chordata</taxon>
        <taxon>Craniata</taxon>
        <taxon>Vertebrata</taxon>
        <taxon>Euteleostomi</taxon>
        <taxon>Actinopterygii</taxon>
        <taxon>Neopterygii</taxon>
        <taxon>Teleostei</taxon>
        <taxon>Anguilliformes</taxon>
        <taxon>Anguillidae</taxon>
        <taxon>Anguilla</taxon>
    </lineage>
</organism>
<protein>
    <submittedName>
        <fullName evidence="1">Uncharacterized protein</fullName>
    </submittedName>
</protein>
<sequence length="33" mass="3854">MRCFLSDTEYSECVIPYTDSAATLLHFHKFISK</sequence>
<name>A0A0E9VE23_ANGAN</name>
<dbReference type="EMBL" id="GBXM01033119">
    <property type="protein sequence ID" value="JAH75458.1"/>
    <property type="molecule type" value="Transcribed_RNA"/>
</dbReference>
<proteinExistence type="predicted"/>
<accession>A0A0E9VE23</accession>
<evidence type="ECO:0000313" key="1">
    <source>
        <dbReference type="EMBL" id="JAH75458.1"/>
    </source>
</evidence>